<dbReference type="AlphaFoldDB" id="W5T6G4"/>
<reference evidence="1" key="1">
    <citation type="submission" date="2013-04" db="EMBL/GenBank/DDBJ databases">
        <title>Comparative Genomics of Relapsing Fever Spirochetes.</title>
        <authorList>
            <person name="Schwan T.G."/>
            <person name="Raffel S.J."/>
            <person name="Porcella S.F."/>
            <person name="Martens C.A."/>
            <person name="Bruno D.P."/>
            <person name="Ricklefs S.M."/>
            <person name="Barbian K.B."/>
        </authorList>
    </citation>
    <scope>NUCLEOTIDE SEQUENCE</scope>
    <source>
        <strain evidence="1">MTW</strain>
        <plasmid evidence="1">unnamed</plasmid>
    </source>
</reference>
<evidence type="ECO:0000313" key="1">
    <source>
        <dbReference type="EMBL" id="AHH14797.1"/>
    </source>
</evidence>
<protein>
    <submittedName>
        <fullName evidence="1">Variable outer membrane protein</fullName>
    </submittedName>
</protein>
<organism evidence="1">
    <name type="scientific">Borrelia hermsii MTW</name>
    <dbReference type="NCBI Taxonomy" id="1313291"/>
    <lineage>
        <taxon>Bacteria</taxon>
        <taxon>Pseudomonadati</taxon>
        <taxon>Spirochaetota</taxon>
        <taxon>Spirochaetia</taxon>
        <taxon>Spirochaetales</taxon>
        <taxon>Borreliaceae</taxon>
        <taxon>Borrelia</taxon>
    </lineage>
</organism>
<proteinExistence type="predicted"/>
<name>W5T6G4_BORHE</name>
<dbReference type="EMBL" id="CP005704">
    <property type="protein sequence ID" value="AHH14797.1"/>
    <property type="molecule type" value="Genomic_DNA"/>
</dbReference>
<dbReference type="HOGENOM" id="CLU_3285849_0_0_12"/>
<gene>
    <name evidence="1" type="ORF">BHW_0130500</name>
</gene>
<sequence length="40" mass="4188">MIKDNGDAVKFTKNNNAAFNATGKPKDATITGGISIKGYD</sequence>
<geneLocation type="plasmid" evidence="1">
    <name>unnamed</name>
</geneLocation>
<keyword evidence="1" id="KW-0614">Plasmid</keyword>
<accession>W5T6G4</accession>